<dbReference type="SUPFAM" id="SSF52743">
    <property type="entry name" value="Subtilisin-like"/>
    <property type="match status" value="1"/>
</dbReference>
<reference evidence="7 8" key="1">
    <citation type="submission" date="2019-07" db="EMBL/GenBank/DDBJ databases">
        <title>Genomic Encyclopedia of Archaeal and Bacterial Type Strains, Phase II (KMG-II): from individual species to whole genera.</title>
        <authorList>
            <person name="Goeker M."/>
        </authorList>
    </citation>
    <scope>NUCLEOTIDE SEQUENCE [LARGE SCALE GENOMIC DNA]</scope>
    <source>
        <strain evidence="7 8">DSM 18850</strain>
    </source>
</reference>
<dbReference type="PANTHER" id="PTHR43806:SF11">
    <property type="entry name" value="CEREVISIN-RELATED"/>
    <property type="match status" value="1"/>
</dbReference>
<evidence type="ECO:0000259" key="6">
    <source>
        <dbReference type="Pfam" id="PF00082"/>
    </source>
</evidence>
<keyword evidence="3 5" id="KW-0378">Hydrolase</keyword>
<keyword evidence="2 5" id="KW-0645">Protease</keyword>
<dbReference type="AlphaFoldDB" id="A0A5S5DGZ8"/>
<protein>
    <submittedName>
        <fullName evidence="7">Subtilase family protein</fullName>
    </submittedName>
</protein>
<dbReference type="Gene3D" id="3.40.50.200">
    <property type="entry name" value="Peptidase S8/S53 domain"/>
    <property type="match status" value="1"/>
</dbReference>
<accession>A0A5S5DGZ8</accession>
<evidence type="ECO:0000256" key="4">
    <source>
        <dbReference type="ARBA" id="ARBA00022825"/>
    </source>
</evidence>
<dbReference type="GO" id="GO:0004252">
    <property type="term" value="F:serine-type endopeptidase activity"/>
    <property type="evidence" value="ECO:0007669"/>
    <property type="project" value="UniProtKB-UniRule"/>
</dbReference>
<sequence length="901" mass="101805">MNHKLPHLYLRNPSGSIHKFNKSRAITDTKLDDKDPEAYRVHKQKLHASFVQLKQDRETRLQQKTLVPENLAIVEIRFLIPFSDGATFKTRTRFLNEFGLSPVMQKDFNRTVLFAIVDDVKFKTFDRLLNQYIESDNRTPPQGSRYAIMTTLYDVKYNTADDIRNNCTDDLVFEFINNNAYVDAIYETQRKVLDEYLDTLAVFGDIDSFTIDPYDKMVQIKGASREVVIEIAKNFDILAQAHSLRAATVKPDKFNTAQLTWGLNIRRNGNPATVIGILDNGIRPIDPIREVVLDGLDITTTGNALSAAHQHGTVVASLAAVGERYFTGENELIADAQVYSIKILENMDGYIDVIKVVDAIRNVHRTRGIRLFNLSVCTQSKAYNESPSLFAYLLDKLAYEEDILIFIAAGNMHYDDLVAMQEEVHDLHIYPNHFYNPSISSDIHSCEFTNICTPAESMNHITVGALADNYRPETATDLSHDKDLPAYYSRKNHYDFKQKINGGKLSPNHGNKNLFKPDLVMPGGDLLNDDGAMQVLGFGDTGTDYYTFDAGTSLATPLALNLAAQLINLYPNISLQSVKALMINSADSFSHTYLEDGVDKRKDMLAKRVYRRSFEDLNKGEKTNITKQVLSAEDIHRNIAGHGKPDREKLLYSSEGEVSLLIEDVIPTDHHKVVLVNIPEYLLGSANSKCLNIQTTLCFKINPAWGNHVDYNPLHISFNFANSVIKDSPDDLAAIIADRDHDFYKDSWTDEIRTLQRKKDIEGLSLSEKAKLASLKLKVKNQVLGVKTTVDSWSEDFFPLVNKPLSNRQQMSIILAKKDIQKIGNQLVIALRCAVKENLDHDLQAWIQRTPEHAFSLAIRVTDESKIKDRPKLYEELQAVNTLEVVNNNITDLDQDLEADA</sequence>
<dbReference type="RefSeq" id="WP_148908766.1">
    <property type="nucleotide sequence ID" value="NZ_VNHX01000011.1"/>
</dbReference>
<feature type="active site" description="Charge relay system" evidence="5">
    <location>
        <position position="311"/>
    </location>
</feature>
<name>A0A5S5DGZ8_9SPHI</name>
<keyword evidence="8" id="KW-1185">Reference proteome</keyword>
<dbReference type="GO" id="GO:0006508">
    <property type="term" value="P:proteolysis"/>
    <property type="evidence" value="ECO:0007669"/>
    <property type="project" value="UniProtKB-KW"/>
</dbReference>
<keyword evidence="4 5" id="KW-0720">Serine protease</keyword>
<dbReference type="OrthoDB" id="1100338at2"/>
<evidence type="ECO:0000256" key="5">
    <source>
        <dbReference type="PROSITE-ProRule" id="PRU01240"/>
    </source>
</evidence>
<proteinExistence type="inferred from homology"/>
<evidence type="ECO:0000256" key="1">
    <source>
        <dbReference type="ARBA" id="ARBA00011073"/>
    </source>
</evidence>
<dbReference type="PROSITE" id="PS51892">
    <property type="entry name" value="SUBTILASE"/>
    <property type="match status" value="1"/>
</dbReference>
<dbReference type="InterPro" id="IPR000209">
    <property type="entry name" value="Peptidase_S8/S53_dom"/>
</dbReference>
<dbReference type="InterPro" id="IPR050131">
    <property type="entry name" value="Peptidase_S8_subtilisin-like"/>
</dbReference>
<gene>
    <name evidence="7" type="ORF">BC792_11146</name>
</gene>
<dbReference type="Proteomes" id="UP000325105">
    <property type="component" value="Unassembled WGS sequence"/>
</dbReference>
<evidence type="ECO:0000256" key="2">
    <source>
        <dbReference type="ARBA" id="ARBA00022670"/>
    </source>
</evidence>
<feature type="active site" description="Charge relay system" evidence="5">
    <location>
        <position position="553"/>
    </location>
</feature>
<comment type="caution">
    <text evidence="7">The sequence shown here is derived from an EMBL/GenBank/DDBJ whole genome shotgun (WGS) entry which is preliminary data.</text>
</comment>
<dbReference type="Pfam" id="PF00082">
    <property type="entry name" value="Peptidase_S8"/>
    <property type="match status" value="1"/>
</dbReference>
<feature type="domain" description="Peptidase S8/S53" evidence="6">
    <location>
        <begin position="273"/>
        <end position="592"/>
    </location>
</feature>
<comment type="similarity">
    <text evidence="1 5">Belongs to the peptidase S8 family.</text>
</comment>
<evidence type="ECO:0000313" key="7">
    <source>
        <dbReference type="EMBL" id="TYP94638.1"/>
    </source>
</evidence>
<feature type="active site" description="Charge relay system" evidence="5">
    <location>
        <position position="279"/>
    </location>
</feature>
<dbReference type="PANTHER" id="PTHR43806">
    <property type="entry name" value="PEPTIDASE S8"/>
    <property type="match status" value="1"/>
</dbReference>
<organism evidence="7 8">
    <name type="scientific">Sphingobacterium allocomposti</name>
    <dbReference type="NCBI Taxonomy" id="415956"/>
    <lineage>
        <taxon>Bacteria</taxon>
        <taxon>Pseudomonadati</taxon>
        <taxon>Bacteroidota</taxon>
        <taxon>Sphingobacteriia</taxon>
        <taxon>Sphingobacteriales</taxon>
        <taxon>Sphingobacteriaceae</taxon>
        <taxon>Sphingobacterium</taxon>
    </lineage>
</organism>
<evidence type="ECO:0000256" key="3">
    <source>
        <dbReference type="ARBA" id="ARBA00022801"/>
    </source>
</evidence>
<dbReference type="EMBL" id="VNHX01000011">
    <property type="protein sequence ID" value="TYP94638.1"/>
    <property type="molecule type" value="Genomic_DNA"/>
</dbReference>
<evidence type="ECO:0000313" key="8">
    <source>
        <dbReference type="Proteomes" id="UP000325105"/>
    </source>
</evidence>
<dbReference type="CDD" id="cd04847">
    <property type="entry name" value="Peptidases_S8_Subtilisin_like_2"/>
    <property type="match status" value="1"/>
</dbReference>
<dbReference type="InterPro" id="IPR036852">
    <property type="entry name" value="Peptidase_S8/S53_dom_sf"/>
</dbReference>
<dbReference type="InterPro" id="IPR034074">
    <property type="entry name" value="Y4bN_pept_dom"/>
</dbReference>